<gene>
    <name evidence="4" type="ORF">HOLleu_09789</name>
</gene>
<feature type="compositionally biased region" description="Acidic residues" evidence="3">
    <location>
        <begin position="527"/>
        <end position="547"/>
    </location>
</feature>
<dbReference type="AlphaFoldDB" id="A0A9Q1CDF0"/>
<reference evidence="4" key="1">
    <citation type="submission" date="2021-10" db="EMBL/GenBank/DDBJ databases">
        <title>Tropical sea cucumber genome reveals ecological adaptation and Cuvierian tubules defense mechanism.</title>
        <authorList>
            <person name="Chen T."/>
        </authorList>
    </citation>
    <scope>NUCLEOTIDE SEQUENCE</scope>
    <source>
        <strain evidence="4">Nanhai2018</strain>
        <tissue evidence="4">Muscle</tissue>
    </source>
</reference>
<dbReference type="SUPFAM" id="SSF48452">
    <property type="entry name" value="TPR-like"/>
    <property type="match status" value="2"/>
</dbReference>
<name>A0A9Q1CDF0_HOLLE</name>
<dbReference type="InterPro" id="IPR011990">
    <property type="entry name" value="TPR-like_helical_dom_sf"/>
</dbReference>
<comment type="caution">
    <text evidence="4">The sequence shown here is derived from an EMBL/GenBank/DDBJ whole genome shotgun (WGS) entry which is preliminary data.</text>
</comment>
<keyword evidence="5" id="KW-1185">Reference proteome</keyword>
<dbReference type="GO" id="GO:0051301">
    <property type="term" value="P:cell division"/>
    <property type="evidence" value="ECO:0007669"/>
    <property type="project" value="TreeGrafter"/>
</dbReference>
<dbReference type="PROSITE" id="PS50005">
    <property type="entry name" value="TPR"/>
    <property type="match status" value="1"/>
</dbReference>
<dbReference type="OrthoDB" id="308440at2759"/>
<dbReference type="GO" id="GO:0016567">
    <property type="term" value="P:protein ubiquitination"/>
    <property type="evidence" value="ECO:0007669"/>
    <property type="project" value="TreeGrafter"/>
</dbReference>
<evidence type="ECO:0000313" key="5">
    <source>
        <dbReference type="Proteomes" id="UP001152320"/>
    </source>
</evidence>
<keyword evidence="1 2" id="KW-0802">TPR repeat</keyword>
<evidence type="ECO:0000256" key="2">
    <source>
        <dbReference type="PROSITE-ProRule" id="PRU00339"/>
    </source>
</evidence>
<dbReference type="PANTHER" id="PTHR12558:SF36">
    <property type="entry name" value="ANAPHASE-PROMOTING COMPLEX SUBUNIT 7"/>
    <property type="match status" value="1"/>
</dbReference>
<dbReference type="InterPro" id="IPR019734">
    <property type="entry name" value="TPR_rpt"/>
</dbReference>
<sequence length="561" mass="63366">MDQIKLLHQEELFSNLVVVGSLMKSVCSHNPDFLNPAEKYQLFVYYADALYDQEEYRKAESVYEEAIQIKKAFQKTKDKTQDPRQKILQQSWNTEGLPSEIDVRYKIHKCLVKLKNYREAITTLEAIPAKLRKPKVNMALAKLYEQFGKERPATTAYKEVLRQCPLGLHAAIGLFSLGVKGTEVASLTISSFPNAGQLEWLNFWLKGHAYSASKEYAKAVSTFKSLETGTVLRDNINVLCCLAENYFLLGDYTNAGLVYQRIHCVDPLNTTGMDFYAFILHKEKKSMELQSLASKLMSVTDRKPEPWIAMGYHALISGPRKACRTVYFANKAHELCFGQIEALLLKGRALLQMGRTLEATLHFREAVRHAPHRFEAHQGLVDCYIKANRIREAMTTFSNSYNVLGSSPRTLTALASVFMKDRLTLDKAKSSLEKALAEDDTYLEAVYLLVNVLTEQDNINGAIELLRKHVEQQSSSQLHQMLADLLAKTKDLLGASHHYNIAISLDPSNTKAVQGLQRVENNSDLEGGMEEDVEAVEESSEETEFDTSDNIGPWAETEWLS</sequence>
<organism evidence="4 5">
    <name type="scientific">Holothuria leucospilota</name>
    <name type="common">Black long sea cucumber</name>
    <name type="synonym">Mertensiothuria leucospilota</name>
    <dbReference type="NCBI Taxonomy" id="206669"/>
    <lineage>
        <taxon>Eukaryota</taxon>
        <taxon>Metazoa</taxon>
        <taxon>Echinodermata</taxon>
        <taxon>Eleutherozoa</taxon>
        <taxon>Echinozoa</taxon>
        <taxon>Holothuroidea</taxon>
        <taxon>Aspidochirotacea</taxon>
        <taxon>Aspidochirotida</taxon>
        <taxon>Holothuriidae</taxon>
        <taxon>Holothuria</taxon>
    </lineage>
</organism>
<evidence type="ECO:0000256" key="1">
    <source>
        <dbReference type="ARBA" id="ARBA00022803"/>
    </source>
</evidence>
<feature type="repeat" description="TPR" evidence="2">
    <location>
        <begin position="340"/>
        <end position="373"/>
    </location>
</feature>
<dbReference type="PANTHER" id="PTHR12558">
    <property type="entry name" value="CELL DIVISION CYCLE 16,23,27"/>
    <property type="match status" value="1"/>
</dbReference>
<protein>
    <submittedName>
        <fullName evidence="4">Anaphase-promoting complex subunit 7</fullName>
    </submittedName>
</protein>
<dbReference type="Pfam" id="PF14559">
    <property type="entry name" value="TPR_19"/>
    <property type="match status" value="2"/>
</dbReference>
<accession>A0A9Q1CDF0</accession>
<feature type="region of interest" description="Disordered" evidence="3">
    <location>
        <begin position="520"/>
        <end position="561"/>
    </location>
</feature>
<evidence type="ECO:0000256" key="3">
    <source>
        <dbReference type="SAM" id="MobiDB-lite"/>
    </source>
</evidence>
<dbReference type="SMART" id="SM00028">
    <property type="entry name" value="TPR"/>
    <property type="match status" value="6"/>
</dbReference>
<dbReference type="GO" id="GO:0005680">
    <property type="term" value="C:anaphase-promoting complex"/>
    <property type="evidence" value="ECO:0007669"/>
    <property type="project" value="TreeGrafter"/>
</dbReference>
<dbReference type="Proteomes" id="UP001152320">
    <property type="component" value="Chromosome 4"/>
</dbReference>
<dbReference type="EMBL" id="JAIZAY010000004">
    <property type="protein sequence ID" value="KAJ8042906.1"/>
    <property type="molecule type" value="Genomic_DNA"/>
</dbReference>
<evidence type="ECO:0000313" key="4">
    <source>
        <dbReference type="EMBL" id="KAJ8042906.1"/>
    </source>
</evidence>
<proteinExistence type="predicted"/>
<dbReference type="GO" id="GO:0045842">
    <property type="term" value="P:positive regulation of mitotic metaphase/anaphase transition"/>
    <property type="evidence" value="ECO:0007669"/>
    <property type="project" value="TreeGrafter"/>
</dbReference>
<dbReference type="Gene3D" id="1.25.40.10">
    <property type="entry name" value="Tetratricopeptide repeat domain"/>
    <property type="match status" value="4"/>
</dbReference>